<organism evidence="3 4">
    <name type="scientific">Actinoallomurus spadix</name>
    <dbReference type="NCBI Taxonomy" id="79912"/>
    <lineage>
        <taxon>Bacteria</taxon>
        <taxon>Bacillati</taxon>
        <taxon>Actinomycetota</taxon>
        <taxon>Actinomycetes</taxon>
        <taxon>Streptosporangiales</taxon>
        <taxon>Thermomonosporaceae</taxon>
        <taxon>Actinoallomurus</taxon>
    </lineage>
</organism>
<dbReference type="InterPro" id="IPR054120">
    <property type="entry name" value="PBPA_dimer"/>
</dbReference>
<name>A0ABP3GPT1_9ACTN</name>
<dbReference type="RefSeq" id="WP_252801487.1">
    <property type="nucleotide sequence ID" value="NZ_BAAABM010000037.1"/>
</dbReference>
<feature type="domain" description="Penicillin-binding protein transpeptidase" evidence="1">
    <location>
        <begin position="159"/>
        <end position="478"/>
    </location>
</feature>
<evidence type="ECO:0000259" key="1">
    <source>
        <dbReference type="Pfam" id="PF00905"/>
    </source>
</evidence>
<comment type="caution">
    <text evidence="3">The sequence shown here is derived from an EMBL/GenBank/DDBJ whole genome shotgun (WGS) entry which is preliminary data.</text>
</comment>
<dbReference type="Pfam" id="PF21922">
    <property type="entry name" value="PBP_dimer_2"/>
    <property type="match status" value="1"/>
</dbReference>
<dbReference type="Gene3D" id="3.90.1310.10">
    <property type="entry name" value="Penicillin-binding protein 2a (Domain 2)"/>
    <property type="match status" value="1"/>
</dbReference>
<feature type="domain" description="Penicillin binding protein A dimerisation" evidence="2">
    <location>
        <begin position="52"/>
        <end position="135"/>
    </location>
</feature>
<evidence type="ECO:0000313" key="3">
    <source>
        <dbReference type="EMBL" id="GAA0348555.1"/>
    </source>
</evidence>
<dbReference type="PANTHER" id="PTHR30627">
    <property type="entry name" value="PEPTIDOGLYCAN D,D-TRANSPEPTIDASE"/>
    <property type="match status" value="1"/>
</dbReference>
<dbReference type="EMBL" id="BAAABM010000037">
    <property type="protein sequence ID" value="GAA0348555.1"/>
    <property type="molecule type" value="Genomic_DNA"/>
</dbReference>
<dbReference type="InterPro" id="IPR050515">
    <property type="entry name" value="Beta-lactam/transpept"/>
</dbReference>
<dbReference type="SUPFAM" id="SSF56601">
    <property type="entry name" value="beta-lactamase/transpeptidase-like"/>
    <property type="match status" value="1"/>
</dbReference>
<protein>
    <submittedName>
        <fullName evidence="3">Penicillin-binding transpeptidase domain-containing protein</fullName>
    </submittedName>
</protein>
<accession>A0ABP3GPT1</accession>
<gene>
    <name evidence="3" type="ORF">GCM10010151_42820</name>
</gene>
<dbReference type="Gene3D" id="3.40.710.10">
    <property type="entry name" value="DD-peptidase/beta-lactamase superfamily"/>
    <property type="match status" value="1"/>
</dbReference>
<dbReference type="InterPro" id="IPR036138">
    <property type="entry name" value="PBP_dimer_sf"/>
</dbReference>
<dbReference type="PANTHER" id="PTHR30627:SF24">
    <property type="entry name" value="PENICILLIN-BINDING PROTEIN 4B"/>
    <property type="match status" value="1"/>
</dbReference>
<dbReference type="Proteomes" id="UP001501822">
    <property type="component" value="Unassembled WGS sequence"/>
</dbReference>
<proteinExistence type="predicted"/>
<evidence type="ECO:0000259" key="2">
    <source>
        <dbReference type="Pfam" id="PF21922"/>
    </source>
</evidence>
<reference evidence="4" key="1">
    <citation type="journal article" date="2019" name="Int. J. Syst. Evol. Microbiol.">
        <title>The Global Catalogue of Microorganisms (GCM) 10K type strain sequencing project: providing services to taxonomists for standard genome sequencing and annotation.</title>
        <authorList>
            <consortium name="The Broad Institute Genomics Platform"/>
            <consortium name="The Broad Institute Genome Sequencing Center for Infectious Disease"/>
            <person name="Wu L."/>
            <person name="Ma J."/>
        </authorList>
    </citation>
    <scope>NUCLEOTIDE SEQUENCE [LARGE SCALE GENOMIC DNA]</scope>
    <source>
        <strain evidence="4">JCM 3146</strain>
    </source>
</reference>
<dbReference type="Pfam" id="PF00905">
    <property type="entry name" value="Transpeptidase"/>
    <property type="match status" value="1"/>
</dbReference>
<dbReference type="SUPFAM" id="SSF56519">
    <property type="entry name" value="Penicillin binding protein dimerisation domain"/>
    <property type="match status" value="1"/>
</dbReference>
<sequence length="482" mass="51290">MNKPLRKVAVAGMVLLVVLLINVNYIQGSQADKLRTDPLNSRQFAQQWEHNRGPIMAGKVTLAYSEKIGGKDGKEYQRHYNQGTMYSPITGYVSVFSRTGLEAAQNGLLDGTDKRLALHNWFDVLVGKKAAGATVQTTIDPDAQEAAYSGVKNKTMRRGGAVAIDVKTGAILAMASFPSYDTNNVAVHDGTKANKVFESLTKEKPTPLLNYAMRETFAPGSSFKIIDSAAAIESGQYTKDSPADANRLLLPESGQELHNSDGDEAKCNGSPPLINSFAASCNSTFGRLAGMLGQSKLAEMAAKFGFNKPTEVENGMSSATSVYPTKRLGGDALARSGIGQEVVTASPLQMAMVAQAVANDGKLMKPYLVKRVVAQDQSELVTADPKQLGQPISADTARQIQEMMGAVVDHGTASRYLAGRDIAGKTGTAETGVNGINEDWFVGFAPRNNPKVAFAVVTEGPRGSSGAEYSAPIALRIVQAVH</sequence>
<keyword evidence="4" id="KW-1185">Reference proteome</keyword>
<evidence type="ECO:0000313" key="4">
    <source>
        <dbReference type="Proteomes" id="UP001501822"/>
    </source>
</evidence>
<dbReference type="InterPro" id="IPR001460">
    <property type="entry name" value="PCN-bd_Tpept"/>
</dbReference>
<dbReference type="InterPro" id="IPR012338">
    <property type="entry name" value="Beta-lactam/transpept-like"/>
</dbReference>